<evidence type="ECO:0000313" key="8">
    <source>
        <dbReference type="Proteomes" id="UP000317544"/>
    </source>
</evidence>
<dbReference type="Pfam" id="PF02779">
    <property type="entry name" value="Transket_pyr"/>
    <property type="match status" value="1"/>
</dbReference>
<dbReference type="AlphaFoldDB" id="A0A455TA75"/>
<dbReference type="GO" id="GO:0045252">
    <property type="term" value="C:oxoglutarate dehydrogenase complex"/>
    <property type="evidence" value="ECO:0007669"/>
    <property type="project" value="TreeGrafter"/>
</dbReference>
<keyword evidence="8" id="KW-1185">Reference proteome</keyword>
<evidence type="ECO:0000256" key="4">
    <source>
        <dbReference type="ARBA" id="ARBA00023002"/>
    </source>
</evidence>
<accession>A0A455TA75</accession>
<dbReference type="Pfam" id="PF00676">
    <property type="entry name" value="E1_dh"/>
    <property type="match status" value="1"/>
</dbReference>
<dbReference type="InterPro" id="IPR031717">
    <property type="entry name" value="ODO-1/KGD_C"/>
</dbReference>
<reference evidence="7 8" key="1">
    <citation type="journal article" date="2019" name="Proc. Natl. Acad. Sci. U.S.A.">
        <title>Exaggeration and cooption of innate immunity for social defense.</title>
        <authorList>
            <person name="Kutsukake M."/>
            <person name="Moriyama M."/>
            <person name="Shigenobu S."/>
            <person name="Meng X.-Y."/>
            <person name="Nikoh N."/>
            <person name="Noda C."/>
            <person name="Kobayashi S."/>
            <person name="Fukatsu T."/>
        </authorList>
    </citation>
    <scope>NUCLEOTIDE SEQUENCE [LARGE SCALE GENOMIC DNA]</scope>
    <source>
        <strain evidence="7 8">Nmo</strain>
    </source>
</reference>
<keyword evidence="4" id="KW-0560">Oxidoreductase</keyword>
<dbReference type="InterPro" id="IPR042179">
    <property type="entry name" value="KGD_C_sf"/>
</dbReference>
<comment type="function">
    <text evidence="2">E1 component of the 2-oxoglutarate dehydrogenase (OGDH) complex which catalyzes the decarboxylation of 2-oxoglutarate, the first step in the conversion of 2-oxoglutarate to succinyl-CoA and CO(2).</text>
</comment>
<dbReference type="RefSeq" id="WP_158344877.1">
    <property type="nucleotide sequence ID" value="NZ_AP019379.1"/>
</dbReference>
<dbReference type="Gene3D" id="1.10.287.1150">
    <property type="entry name" value="TPP helical domain"/>
    <property type="match status" value="1"/>
</dbReference>
<dbReference type="Gene3D" id="3.40.50.970">
    <property type="match status" value="1"/>
</dbReference>
<name>A0A455TA75_9GAMM</name>
<proteinExistence type="predicted"/>
<evidence type="ECO:0000256" key="2">
    <source>
        <dbReference type="ARBA" id="ARBA00003906"/>
    </source>
</evidence>
<dbReference type="InterPro" id="IPR011603">
    <property type="entry name" value="2oxoglutarate_DH_E1"/>
</dbReference>
<sequence length="910" mass="105228">MYKKLMKIWMNTSWINSNNQSYIEDVYKDDCLKDNFFKKTQDYLIHCTNVNILDNNNLIEKKNQILIMINNFRMYGHLIAKTNPLSLNDNIKFKNLELSFYDFNQVDFSNIVLINFFKKKISKFSQFTNFYSILKDIYCSSIGFEYMYINNFREVQWIQNHIEHKSKFFEHNAIKKIEILKNIIYAENFEKYLHYKFPGAKRFSLEGSDVLIPMLQEIINYSKKNSIFKIVIGMAHRGRLNVLINVLKKGLKELFNEFHDNKVCTTRSDDVKYHKGFNYKIIGKTYAIDLTLQSNPSHLEFVNPVIMGVLRGYLESNKNINSKQVLPIMIHGDAAITGQGVVQETLNMSQTKGYSVGGTVHIVINNQIGFTTSNVKNLRSSNYCTDIAKMISAPVFHVNADDPEAAIFVIQLAVLYRSTFNKDVFVDLVSYRRHGHNESDDPSVTQPKLYSIIQKHLSVQNIYCKKLEKLKILNSSFVDLTIQKYRKFLDSAYFPSNKKENIAMESTTYSMINKKNKCFFTSENIQINTLSKLANIINTIPNSINVHLKVKNIYLERLKMARGESNFDWGASETLAYATLIQQGISCRLSGEDVGRGTFFHRHVVICDQITNEKYIPLNNICSSTSKFYICNSVLSETSVLAFEYGYASEAKKTLTIWEAQFGDFSNVAQVIIDQFISSGEQKWNNLCNLVILLPHGYEGQGPEHSSARLERFLQLCAQKNMHITVPTTSAQMYHLLRRQILNKILKPLIIFTPKSMLRNPITFSSLKELSTGCFKEIFNEIDKFDINMINKIIFCTGKFYFDLLIARRQHNINKIVIIRIEELYPFPKNFILKAIFPFLHVKNFIWCQEEPLNQGAWLYVQTYLKQIMPLNSSLSCVCRPSSAAPAVGSNRIHNYEQQCIVKEALNLSF</sequence>
<dbReference type="GO" id="GO:0005829">
    <property type="term" value="C:cytosol"/>
    <property type="evidence" value="ECO:0007669"/>
    <property type="project" value="TreeGrafter"/>
</dbReference>
<dbReference type="GO" id="GO:0004591">
    <property type="term" value="F:oxoglutarate dehydrogenase (succinyl-transferring) activity"/>
    <property type="evidence" value="ECO:0007669"/>
    <property type="project" value="UniProtKB-EC"/>
</dbReference>
<dbReference type="PANTHER" id="PTHR23152">
    <property type="entry name" value="2-OXOGLUTARATE DEHYDROGENASE"/>
    <property type="match status" value="1"/>
</dbReference>
<dbReference type="Proteomes" id="UP000317544">
    <property type="component" value="Chromosome"/>
</dbReference>
<dbReference type="NCBIfam" id="NF008907">
    <property type="entry name" value="PRK12270.1"/>
    <property type="match status" value="1"/>
</dbReference>
<evidence type="ECO:0000259" key="6">
    <source>
        <dbReference type="SMART" id="SM00861"/>
    </source>
</evidence>
<dbReference type="SMART" id="SM00861">
    <property type="entry name" value="Transket_pyr"/>
    <property type="match status" value="1"/>
</dbReference>
<evidence type="ECO:0000313" key="7">
    <source>
        <dbReference type="EMBL" id="BBI01246.1"/>
    </source>
</evidence>
<dbReference type="OrthoDB" id="9759785at2"/>
<dbReference type="EMBL" id="AP019379">
    <property type="protein sequence ID" value="BBI01246.1"/>
    <property type="molecule type" value="Genomic_DNA"/>
</dbReference>
<keyword evidence="5" id="KW-0786">Thiamine pyrophosphate</keyword>
<dbReference type="PIRSF" id="PIRSF000157">
    <property type="entry name" value="Oxoglu_dh_E1"/>
    <property type="match status" value="1"/>
</dbReference>
<comment type="cofactor">
    <cofactor evidence="1">
        <name>thiamine diphosphate</name>
        <dbReference type="ChEBI" id="CHEBI:58937"/>
    </cofactor>
</comment>
<gene>
    <name evidence="7" type="primary">sucA</name>
    <name evidence="7" type="ORF">BUCNMO_238</name>
</gene>
<organism evidence="7 8">
    <name type="scientific">Buchnera aphidicola</name>
    <name type="common">Nipponaphis monzeni</name>
    <dbReference type="NCBI Taxonomy" id="2495405"/>
    <lineage>
        <taxon>Bacteria</taxon>
        <taxon>Pseudomonadati</taxon>
        <taxon>Pseudomonadota</taxon>
        <taxon>Gammaproteobacteria</taxon>
        <taxon>Enterobacterales</taxon>
        <taxon>Erwiniaceae</taxon>
        <taxon>Buchnera</taxon>
    </lineage>
</organism>
<dbReference type="SUPFAM" id="SSF52518">
    <property type="entry name" value="Thiamin diphosphate-binding fold (THDP-binding)"/>
    <property type="match status" value="2"/>
</dbReference>
<dbReference type="EC" id="1.2.4.2" evidence="3"/>
<dbReference type="Gene3D" id="3.40.50.12470">
    <property type="match status" value="1"/>
</dbReference>
<dbReference type="InterPro" id="IPR001017">
    <property type="entry name" value="DH_E1"/>
</dbReference>
<evidence type="ECO:0000256" key="5">
    <source>
        <dbReference type="ARBA" id="ARBA00023052"/>
    </source>
</evidence>
<dbReference type="NCBIfam" id="TIGR00239">
    <property type="entry name" value="2oxo_dh_E1"/>
    <property type="match status" value="1"/>
</dbReference>
<dbReference type="Pfam" id="PF16870">
    <property type="entry name" value="OxoGdeHyase_C"/>
    <property type="match status" value="1"/>
</dbReference>
<evidence type="ECO:0000256" key="3">
    <source>
        <dbReference type="ARBA" id="ARBA00012280"/>
    </source>
</evidence>
<evidence type="ECO:0000256" key="1">
    <source>
        <dbReference type="ARBA" id="ARBA00001964"/>
    </source>
</evidence>
<feature type="domain" description="Transketolase-like pyrimidine-binding" evidence="6">
    <location>
        <begin position="567"/>
        <end position="760"/>
    </location>
</feature>
<protein>
    <recommendedName>
        <fullName evidence="3">oxoglutarate dehydrogenase (succinyl-transferring)</fullName>
        <ecNumber evidence="3">1.2.4.2</ecNumber>
    </recommendedName>
</protein>
<dbReference type="PANTHER" id="PTHR23152:SF4">
    <property type="entry name" value="2-OXOADIPATE DEHYDROGENASE COMPLEX COMPONENT E1"/>
    <property type="match status" value="1"/>
</dbReference>
<dbReference type="CDD" id="cd02016">
    <property type="entry name" value="TPP_E1_OGDC_like"/>
    <property type="match status" value="1"/>
</dbReference>
<dbReference type="InterPro" id="IPR005475">
    <property type="entry name" value="Transketolase-like_Pyr-bd"/>
</dbReference>
<dbReference type="NCBIfam" id="NF006914">
    <property type="entry name" value="PRK09404.1"/>
    <property type="match status" value="1"/>
</dbReference>
<dbReference type="GO" id="GO:0030976">
    <property type="term" value="F:thiamine pyrophosphate binding"/>
    <property type="evidence" value="ECO:0007669"/>
    <property type="project" value="InterPro"/>
</dbReference>
<dbReference type="Gene3D" id="3.40.50.11610">
    <property type="entry name" value="Multifunctional 2-oxoglutarate metabolism enzyme, C-terminal domain"/>
    <property type="match status" value="1"/>
</dbReference>
<dbReference type="InterPro" id="IPR029061">
    <property type="entry name" value="THDP-binding"/>
</dbReference>
<dbReference type="GO" id="GO:0006099">
    <property type="term" value="P:tricarboxylic acid cycle"/>
    <property type="evidence" value="ECO:0007669"/>
    <property type="project" value="TreeGrafter"/>
</dbReference>